<protein>
    <submittedName>
        <fullName evidence="1">Uncharacterized protein</fullName>
    </submittedName>
</protein>
<evidence type="ECO:0000313" key="1">
    <source>
        <dbReference type="EMBL" id="KAK3791536.1"/>
    </source>
</evidence>
<gene>
    <name evidence="1" type="ORF">RRG08_061548</name>
</gene>
<reference evidence="1" key="1">
    <citation type="journal article" date="2023" name="G3 (Bethesda)">
        <title>A reference genome for the long-term kleptoplast-retaining sea slug Elysia crispata morphotype clarki.</title>
        <authorList>
            <person name="Eastman K.E."/>
            <person name="Pendleton A.L."/>
            <person name="Shaikh M.A."/>
            <person name="Suttiyut T."/>
            <person name="Ogas R."/>
            <person name="Tomko P."/>
            <person name="Gavelis G."/>
            <person name="Widhalm J.R."/>
            <person name="Wisecaver J.H."/>
        </authorList>
    </citation>
    <scope>NUCLEOTIDE SEQUENCE</scope>
    <source>
        <strain evidence="1">ECLA1</strain>
    </source>
</reference>
<dbReference type="AlphaFoldDB" id="A0AAE1E260"/>
<keyword evidence="2" id="KW-1185">Reference proteome</keyword>
<name>A0AAE1E260_9GAST</name>
<dbReference type="Proteomes" id="UP001283361">
    <property type="component" value="Unassembled WGS sequence"/>
</dbReference>
<comment type="caution">
    <text evidence="1">The sequence shown here is derived from an EMBL/GenBank/DDBJ whole genome shotgun (WGS) entry which is preliminary data.</text>
</comment>
<dbReference type="SUPFAM" id="SSF50494">
    <property type="entry name" value="Trypsin-like serine proteases"/>
    <property type="match status" value="1"/>
</dbReference>
<accession>A0AAE1E260</accession>
<proteinExistence type="predicted"/>
<sequence>MVLDLYHADHQEAVRRKENDQGNHECQILGCDDEAVESAMSHEKCVKNKGHPSFIPANEFSMNHLPEKYRTRKVFQYIKNILTRTARVNVRYTSHERPDGYTFAKCRGTKIPHTGSGYVFSVLPGCLACRCPECLNSTRPQKTWWEVKVQTACHVVFNTEEATATEVNLFYNDDSQKGMKTLWGLEVSRKNPEEDWCELVCATHDADLARYLQTLAENVDQLVGIFSREEKDSERDLCVVVSHPHGQPKMVTVGKRLEWLKSYNSGISRFSSTYSADTCPGSSGAPVIVPSQNFSPSTHLWSWVLPHSAGTVQRGINTSGAGNGWI</sequence>
<dbReference type="InterPro" id="IPR009003">
    <property type="entry name" value="Peptidase_S1_PA"/>
</dbReference>
<dbReference type="EMBL" id="JAWDGP010001469">
    <property type="protein sequence ID" value="KAK3791536.1"/>
    <property type="molecule type" value="Genomic_DNA"/>
</dbReference>
<organism evidence="1 2">
    <name type="scientific">Elysia crispata</name>
    <name type="common">lettuce slug</name>
    <dbReference type="NCBI Taxonomy" id="231223"/>
    <lineage>
        <taxon>Eukaryota</taxon>
        <taxon>Metazoa</taxon>
        <taxon>Spiralia</taxon>
        <taxon>Lophotrochozoa</taxon>
        <taxon>Mollusca</taxon>
        <taxon>Gastropoda</taxon>
        <taxon>Heterobranchia</taxon>
        <taxon>Euthyneura</taxon>
        <taxon>Panpulmonata</taxon>
        <taxon>Sacoglossa</taxon>
        <taxon>Placobranchoidea</taxon>
        <taxon>Plakobranchidae</taxon>
        <taxon>Elysia</taxon>
    </lineage>
</organism>
<evidence type="ECO:0000313" key="2">
    <source>
        <dbReference type="Proteomes" id="UP001283361"/>
    </source>
</evidence>